<feature type="region of interest" description="Disordered" evidence="1">
    <location>
        <begin position="949"/>
        <end position="968"/>
    </location>
</feature>
<dbReference type="OrthoDB" id="2504266at2759"/>
<feature type="compositionally biased region" description="Basic and acidic residues" evidence="1">
    <location>
        <begin position="206"/>
        <end position="365"/>
    </location>
</feature>
<feature type="compositionally biased region" description="Basic and acidic residues" evidence="1">
    <location>
        <begin position="134"/>
        <end position="171"/>
    </location>
</feature>
<feature type="compositionally biased region" description="Low complexity" evidence="1">
    <location>
        <begin position="949"/>
        <end position="959"/>
    </location>
</feature>
<feature type="compositionally biased region" description="Low complexity" evidence="1">
    <location>
        <begin position="475"/>
        <end position="497"/>
    </location>
</feature>
<feature type="compositionally biased region" description="Basic and acidic residues" evidence="1">
    <location>
        <begin position="398"/>
        <end position="409"/>
    </location>
</feature>
<feature type="region of interest" description="Disordered" evidence="1">
    <location>
        <begin position="672"/>
        <end position="708"/>
    </location>
</feature>
<feature type="compositionally biased region" description="Polar residues" evidence="1">
    <location>
        <begin position="526"/>
        <end position="544"/>
    </location>
</feature>
<feature type="region of interest" description="Disordered" evidence="1">
    <location>
        <begin position="724"/>
        <end position="762"/>
    </location>
</feature>
<evidence type="ECO:0000256" key="1">
    <source>
        <dbReference type="SAM" id="MobiDB-lite"/>
    </source>
</evidence>
<feature type="region of interest" description="Disordered" evidence="1">
    <location>
        <begin position="801"/>
        <end position="823"/>
    </location>
</feature>
<protein>
    <submittedName>
        <fullName evidence="2">Uncharacterized protein</fullName>
    </submittedName>
</protein>
<feature type="region of interest" description="Disordered" evidence="1">
    <location>
        <begin position="443"/>
        <end position="556"/>
    </location>
</feature>
<reference evidence="2" key="1">
    <citation type="submission" date="2020-11" db="EMBL/GenBank/DDBJ databases">
        <authorList>
            <consortium name="DOE Joint Genome Institute"/>
            <person name="Ahrendt S."/>
            <person name="Riley R."/>
            <person name="Andreopoulos W."/>
            <person name="Labutti K."/>
            <person name="Pangilinan J."/>
            <person name="Ruiz-Duenas F.J."/>
            <person name="Barrasa J.M."/>
            <person name="Sanchez-Garcia M."/>
            <person name="Camarero S."/>
            <person name="Miyauchi S."/>
            <person name="Serrano A."/>
            <person name="Linde D."/>
            <person name="Babiker R."/>
            <person name="Drula E."/>
            <person name="Ayuso-Fernandez I."/>
            <person name="Pacheco R."/>
            <person name="Padilla G."/>
            <person name="Ferreira P."/>
            <person name="Barriuso J."/>
            <person name="Kellner H."/>
            <person name="Castanera R."/>
            <person name="Alfaro M."/>
            <person name="Ramirez L."/>
            <person name="Pisabarro A.G."/>
            <person name="Kuo A."/>
            <person name="Tritt A."/>
            <person name="Lipzen A."/>
            <person name="He G."/>
            <person name="Yan M."/>
            <person name="Ng V."/>
            <person name="Cullen D."/>
            <person name="Martin F."/>
            <person name="Rosso M.-N."/>
            <person name="Henrissat B."/>
            <person name="Hibbett D."/>
            <person name="Martinez A.T."/>
            <person name="Grigoriev I.V."/>
        </authorList>
    </citation>
    <scope>NUCLEOTIDE SEQUENCE</scope>
    <source>
        <strain evidence="2">CBS 506.95</strain>
    </source>
</reference>
<sequence length="1075" mass="119140">MASYLNTSQSTQTPESSDAGQESPNLTDSSSQGDPHTTSHSPSEQRSFRVYTRPQLLELSKSPLVKPPPEMPELKVWFGTENENLISKKDEPSTPNAVRERRFRRDAEDGDAPTRPTFRSTLQPSQMGNFKHQSLRDREKDGDKERERDIRDKEGQERLRHLSDKYDRDRLLPLSTSRNKERDAVPHLASNGSRGQQPLPANGTSRRGDARESGKKKVGEGGEDWRREPGRSSRDEQNGRRDRDDRERARSRARDSSRPKRDASQPRKERDRDDRPRERDDHRREKDDDGDARHWRDDGKRDERMAVRRERERDRARNGRDRDADDRRWPAGEDRDGRYKRGGRDRPGDDSKDKDDRREKEKEPAWMDAYIPTDTSSGILGGQAANGELDGIQAWKKGLKDKESKDKEATPAVMNQPATESTAPIKAAEKPLDEIQLFRMMMKKEEDKKRDEDTPVDHPSNTVKLDDTPLPQSFASVATSSIASKSSLPSLDSSVATIETSPPQSIVAKDPAILTSTKTGDHSQDRISASRVSNASSPDITTISKHPGDIGPSAAFPPAGSRVLAMTKKGGNPSLNLQSLNSGLQSVMQESHVFPKNEQVRPPGFSPFDDGSRLHYGFDDTTVGSQQPSQSQRLPLEQLFNSNANAQVDSNFNNGSLNKGSRLAKIFESKGRELPGHHSKGGYASPPLPNPGLRELGNYGVSSGGPHTAHSVEELVAMLNNSSQIGRPQNTSRPDLNAGQRNNLGHHGPNPLLVGNANFNSQPANLHSLQQQHLLHQQQQQQQQLQNPRLESLYDSRVEDRSFVPDGMVPGLRTAPPPPPRGRDVLGHFNEGLDEPMHYNLQRLAQQQQQQGRNIDPLFNGGNGPLLNQQLGRHGGSGLPLQSLQPLYRGGPSPALNQVNPPQQRLPPGLANLGGRPPHDPSQFIGLPGPQHNIHNNGHLPQQHHFNNFNTANNLGLNNPQARGPIQNSLLQNAGGQQIPLGNLGHPNLDPRLSNHHQMMGLGGSGIGSGRINGYPQQAPNAPNHLGMRPQQQQQLPHILPHLMPPHLQQQGHSPSNNPQNHELMALLMGGPHRE</sequence>
<comment type="caution">
    <text evidence="2">The sequence shown here is derived from an EMBL/GenBank/DDBJ whole genome shotgun (WGS) entry which is preliminary data.</text>
</comment>
<feature type="compositionally biased region" description="Polar residues" evidence="1">
    <location>
        <begin position="1"/>
        <end position="45"/>
    </location>
</feature>
<evidence type="ECO:0000313" key="3">
    <source>
        <dbReference type="Proteomes" id="UP000807306"/>
    </source>
</evidence>
<evidence type="ECO:0000313" key="2">
    <source>
        <dbReference type="EMBL" id="KAF9535862.1"/>
    </source>
</evidence>
<feature type="region of interest" description="Disordered" evidence="1">
    <location>
        <begin position="871"/>
        <end position="943"/>
    </location>
</feature>
<feature type="compositionally biased region" description="Polar residues" evidence="1">
    <location>
        <begin position="117"/>
        <end position="132"/>
    </location>
</feature>
<gene>
    <name evidence="2" type="ORF">CPB83DRAFT_842485</name>
</gene>
<dbReference type="Proteomes" id="UP000807306">
    <property type="component" value="Unassembled WGS sequence"/>
</dbReference>
<dbReference type="AlphaFoldDB" id="A0A9P6JVU6"/>
<organism evidence="2 3">
    <name type="scientific">Crepidotus variabilis</name>
    <dbReference type="NCBI Taxonomy" id="179855"/>
    <lineage>
        <taxon>Eukaryota</taxon>
        <taxon>Fungi</taxon>
        <taxon>Dikarya</taxon>
        <taxon>Basidiomycota</taxon>
        <taxon>Agaricomycotina</taxon>
        <taxon>Agaricomycetes</taxon>
        <taxon>Agaricomycetidae</taxon>
        <taxon>Agaricales</taxon>
        <taxon>Agaricineae</taxon>
        <taxon>Crepidotaceae</taxon>
        <taxon>Crepidotus</taxon>
    </lineage>
</organism>
<proteinExistence type="predicted"/>
<keyword evidence="3" id="KW-1185">Reference proteome</keyword>
<feature type="region of interest" description="Disordered" evidence="1">
    <location>
        <begin position="1"/>
        <end position="431"/>
    </location>
</feature>
<feature type="compositionally biased region" description="Basic and acidic residues" evidence="1">
    <location>
        <begin position="86"/>
        <end position="107"/>
    </location>
</feature>
<feature type="compositionally biased region" description="Polar residues" evidence="1">
    <location>
        <begin position="724"/>
        <end position="743"/>
    </location>
</feature>
<dbReference type="EMBL" id="MU157824">
    <property type="protein sequence ID" value="KAF9535862.1"/>
    <property type="molecule type" value="Genomic_DNA"/>
</dbReference>
<accession>A0A9P6JVU6</accession>
<feature type="compositionally biased region" description="Basic and acidic residues" evidence="1">
    <location>
        <begin position="443"/>
        <end position="456"/>
    </location>
</feature>
<name>A0A9P6JVU6_9AGAR</name>